<evidence type="ECO:0000256" key="3">
    <source>
        <dbReference type="PIRSR" id="PIRSR029681-2"/>
    </source>
</evidence>
<proteinExistence type="inferred from homology"/>
<reference evidence="6 8" key="3">
    <citation type="submission" date="2020-12" db="EMBL/GenBank/DDBJ databases">
        <title>Draft genome sequences of nine environmental bacterial isolates colonizing plastic.</title>
        <authorList>
            <person name="Borre I."/>
            <person name="Sonnenschein E.C."/>
        </authorList>
    </citation>
    <scope>NUCLEOTIDE SEQUENCE [LARGE SCALE GENOMIC DNA]</scope>
    <source>
        <strain evidence="6 8">IB30</strain>
    </source>
</reference>
<dbReference type="EMBL" id="BMZC01000011">
    <property type="protein sequence ID" value="GGZ73981.1"/>
    <property type="molecule type" value="Genomic_DNA"/>
</dbReference>
<evidence type="ECO:0000313" key="8">
    <source>
        <dbReference type="Proteomes" id="UP000649232"/>
    </source>
</evidence>
<protein>
    <recommendedName>
        <fullName evidence="1">Lipid A deacylase</fullName>
        <ecNumber evidence="1">3.1.1.77</ecNumber>
    </recommendedName>
    <alternativeName>
        <fullName evidence="1">LPS 3-O-deacylase</fullName>
    </alternativeName>
    <alternativeName>
        <fullName evidence="1">Outer membrane enzyme</fullName>
    </alternativeName>
</protein>
<dbReference type="EC" id="3.1.1.77" evidence="1"/>
<reference evidence="5" key="2">
    <citation type="submission" date="2020-09" db="EMBL/GenBank/DDBJ databases">
        <authorList>
            <person name="Sun Q."/>
            <person name="Kim S."/>
        </authorList>
    </citation>
    <scope>NUCLEOTIDE SEQUENCE</scope>
    <source>
        <strain evidence="5">KCTC 32337</strain>
    </source>
</reference>
<dbReference type="AlphaFoldDB" id="A0A8H9M5R1"/>
<organism evidence="5 7">
    <name type="scientific">Paraglaciecola chathamensis</name>
    <dbReference type="NCBI Taxonomy" id="368405"/>
    <lineage>
        <taxon>Bacteria</taxon>
        <taxon>Pseudomonadati</taxon>
        <taxon>Pseudomonadota</taxon>
        <taxon>Gammaproteobacteria</taxon>
        <taxon>Alteromonadales</taxon>
        <taxon>Alteromonadaceae</taxon>
        <taxon>Paraglaciecola</taxon>
    </lineage>
</organism>
<comment type="similarity">
    <text evidence="1">Belongs to the PagL family.</text>
</comment>
<comment type="function">
    <text evidence="1">Has lipid A 3-O-deacylase activity. Hydrolyzes the ester bond at the 3 position of lipid A, a bioactive component of lipopolysaccharide (LPS), thereby releasing the primary fatty acyl moiety.</text>
</comment>
<accession>A0A8H9M5R1</accession>
<evidence type="ECO:0000313" key="5">
    <source>
        <dbReference type="EMBL" id="GGZ73981.1"/>
    </source>
</evidence>
<evidence type="ECO:0000313" key="7">
    <source>
        <dbReference type="Proteomes" id="UP000622604"/>
    </source>
</evidence>
<comment type="subunit">
    <text evidence="1">Homodimer.</text>
</comment>
<keyword evidence="4" id="KW-0732">Signal</keyword>
<evidence type="ECO:0000256" key="2">
    <source>
        <dbReference type="PIRSR" id="PIRSR029681-1"/>
    </source>
</evidence>
<keyword evidence="1" id="KW-0472">Membrane</keyword>
<dbReference type="RefSeq" id="WP_007984478.1">
    <property type="nucleotide sequence ID" value="NZ_BMZC01000011.1"/>
</dbReference>
<dbReference type="PIRSF" id="PIRSF029681">
    <property type="entry name" value="PagL"/>
    <property type="match status" value="1"/>
</dbReference>
<keyword evidence="1 6" id="KW-0378">Hydrolase</keyword>
<dbReference type="Proteomes" id="UP000649232">
    <property type="component" value="Unassembled WGS sequence"/>
</dbReference>
<feature type="active site" description="Charge relay system" evidence="2">
    <location>
        <position position="170"/>
    </location>
</feature>
<name>A0A8H9M5R1_9ALTE</name>
<gene>
    <name evidence="5" type="ORF">GCM10011274_35420</name>
    <name evidence="6" type="ORF">JEU11_09090</name>
</gene>
<evidence type="ECO:0000313" key="6">
    <source>
        <dbReference type="EMBL" id="MBJ2136605.1"/>
    </source>
</evidence>
<dbReference type="Proteomes" id="UP000622604">
    <property type="component" value="Unassembled WGS sequence"/>
</dbReference>
<dbReference type="InterPro" id="IPR018550">
    <property type="entry name" value="Lipid-A_deacylase-rel"/>
</dbReference>
<feature type="chain" id="PRO_5034271887" description="Lipid A deacylase" evidence="4">
    <location>
        <begin position="23"/>
        <end position="180"/>
    </location>
</feature>
<feature type="signal peptide" evidence="4">
    <location>
        <begin position="1"/>
        <end position="22"/>
    </location>
</feature>
<feature type="active site" description="Charge relay system" evidence="2">
    <location>
        <position position="156"/>
    </location>
</feature>
<reference evidence="5" key="1">
    <citation type="journal article" date="2014" name="Int. J. Syst. Evol. Microbiol.">
        <title>Complete genome sequence of Corynebacterium casei LMG S-19264T (=DSM 44701T), isolated from a smear-ripened cheese.</title>
        <authorList>
            <consortium name="US DOE Joint Genome Institute (JGI-PGF)"/>
            <person name="Walter F."/>
            <person name="Albersmeier A."/>
            <person name="Kalinowski J."/>
            <person name="Ruckert C."/>
        </authorList>
    </citation>
    <scope>NUCLEOTIDE SEQUENCE</scope>
    <source>
        <strain evidence="5">KCTC 32337</strain>
    </source>
</reference>
<dbReference type="GO" id="GO:0009279">
    <property type="term" value="C:cell outer membrane"/>
    <property type="evidence" value="ECO:0007669"/>
    <property type="project" value="UniProtKB-SubCell"/>
</dbReference>
<comment type="subcellular location">
    <subcellularLocation>
        <location evidence="1">Cell outer membrane</location>
        <topology evidence="1">Multi-pass membrane protein</topology>
    </subcellularLocation>
</comment>
<dbReference type="Gene3D" id="2.40.160.20">
    <property type="match status" value="1"/>
</dbReference>
<feature type="site" description="Critical for activity" evidence="3">
    <location>
        <position position="159"/>
    </location>
</feature>
<comment type="catalytic activity">
    <reaction evidence="1">
        <text>a 3-(acyloxy)acyl derivative of bacterial toxin + H2O = a 3-hydroxyacyl derivative of bacterial toxin + a fatty acid + H(+)</text>
        <dbReference type="Rhea" id="RHEA:12032"/>
        <dbReference type="ChEBI" id="CHEBI:15377"/>
        <dbReference type="ChEBI" id="CHEBI:15378"/>
        <dbReference type="ChEBI" id="CHEBI:28868"/>
        <dbReference type="ChEBI" id="CHEBI:136853"/>
        <dbReference type="ChEBI" id="CHEBI:140675"/>
        <dbReference type="EC" id="3.1.1.77"/>
    </reaction>
</comment>
<feature type="active site" description="Charge relay system" evidence="2">
    <location>
        <position position="158"/>
    </location>
</feature>
<evidence type="ECO:0000256" key="4">
    <source>
        <dbReference type="SAM" id="SignalP"/>
    </source>
</evidence>
<evidence type="ECO:0000256" key="1">
    <source>
        <dbReference type="PIRNR" id="PIRNR029681"/>
    </source>
</evidence>
<dbReference type="EMBL" id="JAEILT010000011">
    <property type="protein sequence ID" value="MBJ2136605.1"/>
    <property type="molecule type" value="Genomic_DNA"/>
</dbReference>
<keyword evidence="1" id="KW-0998">Cell outer membrane</keyword>
<sequence>MRTLLIIIALLSTYLTSSNAFAAKQGIAVDYLLGSDDIQGVRLAYRPYATQLTQIKWLGDVDIYWEVSMNFWEVGADNRHETNYAVAISPVLSKQFATIANKYPLRWEFGIGVSLVEDTRFAGKDIGSHYQFEDRLGLVTDFGENMNQSIALRYMHYSNGGLNTHNPGVDFLNVSYAVYF</sequence>
<dbReference type="Pfam" id="PF09411">
    <property type="entry name" value="PagL"/>
    <property type="match status" value="1"/>
</dbReference>
<dbReference type="GO" id="GO:0050528">
    <property type="term" value="F:acyloxyacyl hydrolase activity"/>
    <property type="evidence" value="ECO:0007669"/>
    <property type="project" value="UniProtKB-EC"/>
</dbReference>
<comment type="caution">
    <text evidence="5">The sequence shown here is derived from an EMBL/GenBank/DDBJ whole genome shotgun (WGS) entry which is preliminary data.</text>
</comment>